<dbReference type="EMBL" id="MF403008">
    <property type="protein sequence ID" value="AUZ95444.1"/>
    <property type="molecule type" value="Genomic_DNA"/>
</dbReference>
<dbReference type="SUPFAM" id="SSF55186">
    <property type="entry name" value="ThrRS/AlaRS common domain"/>
    <property type="match status" value="1"/>
</dbReference>
<dbReference type="GO" id="GO:0005524">
    <property type="term" value="F:ATP binding"/>
    <property type="evidence" value="ECO:0007669"/>
    <property type="project" value="InterPro"/>
</dbReference>
<reference evidence="3 4" key="1">
    <citation type="submission" date="2017-06" db="EMBL/GenBank/DDBJ databases">
        <authorList>
            <person name="Kim H.J."/>
            <person name="Triplett B.A."/>
        </authorList>
    </citation>
    <scope>NUCLEOTIDE SEQUENCE [LARGE SCALE GENOMIC DNA]</scope>
</reference>
<accession>A0A2L0V0X0</accession>
<dbReference type="CDD" id="cd01667">
    <property type="entry name" value="TGS_ThrRS"/>
    <property type="match status" value="1"/>
</dbReference>
<dbReference type="PANTHER" id="PTHR11451">
    <property type="entry name" value="THREONINE-TRNA LIGASE"/>
    <property type="match status" value="1"/>
</dbReference>
<evidence type="ECO:0000256" key="1">
    <source>
        <dbReference type="ARBA" id="ARBA00022917"/>
    </source>
</evidence>
<keyword evidence="3" id="KW-0030">Aminoacyl-tRNA synthetase</keyword>
<keyword evidence="4" id="KW-1185">Reference proteome</keyword>
<dbReference type="RefSeq" id="YP_009612370.1">
    <property type="nucleotide sequence ID" value="NC_042013.1"/>
</dbReference>
<dbReference type="InterPro" id="IPR018163">
    <property type="entry name" value="Thr/Ala-tRNA-synth_IIc_edit"/>
</dbReference>
<protein>
    <submittedName>
        <fullName evidence="3">Threonyl-tRNA synthetase</fullName>
        <ecNumber evidence="3">6.1.1.3</ecNumber>
    </submittedName>
</protein>
<dbReference type="KEGG" id="vg:40088708"/>
<proteinExistence type="predicted"/>
<dbReference type="Proteomes" id="UP000223025">
    <property type="component" value="Segment"/>
</dbReference>
<dbReference type="InterPro" id="IPR012947">
    <property type="entry name" value="tRNA_SAD"/>
</dbReference>
<dbReference type="InterPro" id="IPR012675">
    <property type="entry name" value="Beta-grasp_dom_sf"/>
</dbReference>
<evidence type="ECO:0000313" key="3">
    <source>
        <dbReference type="EMBL" id="AUZ95444.1"/>
    </source>
</evidence>
<dbReference type="GO" id="GO:0004829">
    <property type="term" value="F:threonine-tRNA ligase activity"/>
    <property type="evidence" value="ECO:0007669"/>
    <property type="project" value="UniProtKB-EC"/>
</dbReference>
<name>A0A2L0V0X0_9CAUD</name>
<dbReference type="GeneID" id="40088708"/>
<feature type="domain" description="TGS" evidence="2">
    <location>
        <begin position="1"/>
        <end position="60"/>
    </location>
</feature>
<keyword evidence="3" id="KW-0436">Ligase</keyword>
<evidence type="ECO:0000259" key="2">
    <source>
        <dbReference type="PROSITE" id="PS51880"/>
    </source>
</evidence>
<evidence type="ECO:0000313" key="4">
    <source>
        <dbReference type="Proteomes" id="UP000223025"/>
    </source>
</evidence>
<organism evidence="3 4">
    <name type="scientific">Agrobacterium phage Atu_ph07</name>
    <dbReference type="NCBI Taxonomy" id="2024264"/>
    <lineage>
        <taxon>Viruses</taxon>
        <taxon>Duplodnaviria</taxon>
        <taxon>Heunggongvirae</taxon>
        <taxon>Uroviricota</taxon>
        <taxon>Caudoviricetes</taxon>
        <taxon>Polybotosvirus</taxon>
        <taxon>Polybotosvirus Atuph07</taxon>
    </lineage>
</organism>
<dbReference type="SMART" id="SM00863">
    <property type="entry name" value="tRNA_SAD"/>
    <property type="match status" value="1"/>
</dbReference>
<dbReference type="InterPro" id="IPR004095">
    <property type="entry name" value="TGS"/>
</dbReference>
<dbReference type="GO" id="GO:0043039">
    <property type="term" value="P:tRNA aminoacylation"/>
    <property type="evidence" value="ECO:0007669"/>
    <property type="project" value="InterPro"/>
</dbReference>
<dbReference type="PROSITE" id="PS51880">
    <property type="entry name" value="TGS"/>
    <property type="match status" value="1"/>
</dbReference>
<dbReference type="EC" id="6.1.1.3" evidence="3"/>
<keyword evidence="1" id="KW-0648">Protein biosynthesis</keyword>
<dbReference type="PANTHER" id="PTHR11451:SF44">
    <property type="entry name" value="THREONINE--TRNA LIGASE, CHLOROPLASTIC_MITOCHONDRIAL 2"/>
    <property type="match status" value="1"/>
</dbReference>
<dbReference type="Gene3D" id="3.30.980.10">
    <property type="entry name" value="Threonyl-trna Synthetase, Chain A, domain 2"/>
    <property type="match status" value="1"/>
</dbReference>
<sequence length="235" mass="26886">MIMLTLDNGTITTYPRNSSGEDILKHLNIFDENIILIEINGVLSDLSTPITSDSHIRYISKHDPIAARALRNSTSRVMSEAVMLLYPDLKTANCCTENVEFFYDFEYDGFICINEVTSKMLELVERNAKFKRFVNNRDELREYFTTVDEPYKIQILDGIPSGNDVITYSQGSWWDLCKGPNVNAVGQIGSSFKILRVEPISVINNDKIYNLQRMYGVVFPTHQELDNYLMKSLVS</sequence>
<dbReference type="Gene3D" id="3.30.54.20">
    <property type="match status" value="1"/>
</dbReference>
<dbReference type="Gene3D" id="3.10.20.30">
    <property type="match status" value="1"/>
</dbReference>